<dbReference type="PROSITE" id="PS51257">
    <property type="entry name" value="PROKAR_LIPOPROTEIN"/>
    <property type="match status" value="1"/>
</dbReference>
<dbReference type="PANTHER" id="PTHR35531">
    <property type="entry name" value="INNER MEMBRANE PROTEIN YBCI-RELATED"/>
    <property type="match status" value="1"/>
</dbReference>
<keyword evidence="2" id="KW-0378">Hydrolase</keyword>
<dbReference type="RefSeq" id="WP_144707112.1">
    <property type="nucleotide sequence ID" value="NZ_VNJJ01000023.1"/>
</dbReference>
<reference evidence="2 3" key="1">
    <citation type="submission" date="2019-07" db="EMBL/GenBank/DDBJ databases">
        <authorList>
            <person name="Kim J."/>
        </authorList>
    </citation>
    <scope>NUCLEOTIDE SEQUENCE [LARGE SCALE GENOMIC DNA]</scope>
    <source>
        <strain evidence="2 3">G13</strain>
    </source>
</reference>
<keyword evidence="1" id="KW-1133">Transmembrane helix</keyword>
<evidence type="ECO:0000313" key="2">
    <source>
        <dbReference type="EMBL" id="TVX95291.1"/>
    </source>
</evidence>
<protein>
    <submittedName>
        <fullName evidence="2">Metal-dependent hydrolase</fullName>
    </submittedName>
</protein>
<keyword evidence="3" id="KW-1185">Reference proteome</keyword>
<dbReference type="OrthoDB" id="2706144at2"/>
<dbReference type="Pfam" id="PF04307">
    <property type="entry name" value="YdjM"/>
    <property type="match status" value="1"/>
</dbReference>
<sequence>MKGTTHLAIGCAIGALACAYYPFSMNSAALYFTVAGMSALSADLDGPSILSGKITKLSGMLRNLALLTGIFLMAGLAYRYFVLGDFDRTYATCTTAVLLLGFVAKQGIIRNAIVSLIGCGLLYFGWTSQQDWLIGLGAFIVCAPWLKHRGMTHTVWALIFWGTIGWGLEQQLKVDGIAAVATAGYASHLLADTMTPNGVKWLYPFYKKAIKLH</sequence>
<dbReference type="InterPro" id="IPR007404">
    <property type="entry name" value="YdjM-like"/>
</dbReference>
<keyword evidence="1" id="KW-0472">Membrane</keyword>
<organism evidence="2 3">
    <name type="scientific">Cohnella terricola</name>
    <dbReference type="NCBI Taxonomy" id="1289167"/>
    <lineage>
        <taxon>Bacteria</taxon>
        <taxon>Bacillati</taxon>
        <taxon>Bacillota</taxon>
        <taxon>Bacilli</taxon>
        <taxon>Bacillales</taxon>
        <taxon>Paenibacillaceae</taxon>
        <taxon>Cohnella</taxon>
    </lineage>
</organism>
<dbReference type="GO" id="GO:0016787">
    <property type="term" value="F:hydrolase activity"/>
    <property type="evidence" value="ECO:0007669"/>
    <property type="project" value="UniProtKB-KW"/>
</dbReference>
<feature type="transmembrane region" description="Helical" evidence="1">
    <location>
        <begin position="64"/>
        <end position="82"/>
    </location>
</feature>
<dbReference type="PANTHER" id="PTHR35531:SF1">
    <property type="entry name" value="INNER MEMBRANE PROTEIN YBCI-RELATED"/>
    <property type="match status" value="1"/>
</dbReference>
<evidence type="ECO:0000313" key="3">
    <source>
        <dbReference type="Proteomes" id="UP000316330"/>
    </source>
</evidence>
<dbReference type="Proteomes" id="UP000316330">
    <property type="component" value="Unassembled WGS sequence"/>
</dbReference>
<accession>A0A559J620</accession>
<name>A0A559J620_9BACL</name>
<evidence type="ECO:0000256" key="1">
    <source>
        <dbReference type="SAM" id="Phobius"/>
    </source>
</evidence>
<dbReference type="EMBL" id="VNJJ01000023">
    <property type="protein sequence ID" value="TVX95291.1"/>
    <property type="molecule type" value="Genomic_DNA"/>
</dbReference>
<dbReference type="AlphaFoldDB" id="A0A559J620"/>
<keyword evidence="1" id="KW-0812">Transmembrane</keyword>
<gene>
    <name evidence="2" type="ORF">FPZ45_23575</name>
</gene>
<feature type="transmembrane region" description="Helical" evidence="1">
    <location>
        <begin position="132"/>
        <end position="148"/>
    </location>
</feature>
<proteinExistence type="predicted"/>
<comment type="caution">
    <text evidence="2">The sequence shown here is derived from an EMBL/GenBank/DDBJ whole genome shotgun (WGS) entry which is preliminary data.</text>
</comment>